<reference evidence="2 3" key="1">
    <citation type="submission" date="2019-07" db="EMBL/GenBank/DDBJ databases">
        <title>Draft genome sequence of Haloferax volcanii SS0101, isolated from salt farm in Samut Sakhon, Thailand.</title>
        <authorList>
            <person name="Wanthongcharoen S."/>
            <person name="Yamprayoonswat W."/>
            <person name="Ruangsuj P."/>
            <person name="Thongpramul N."/>
            <person name="Jumpathong W."/>
            <person name="Sittihan S."/>
            <person name="Kanjanavas P."/>
            <person name="Yasawong M."/>
        </authorList>
    </citation>
    <scope>NUCLEOTIDE SEQUENCE [LARGE SCALE GENOMIC DNA]</scope>
    <source>
        <strain evidence="2 3">SS0101</strain>
    </source>
</reference>
<dbReference type="EMBL" id="VMTR01000094">
    <property type="protein sequence ID" value="TVT94274.1"/>
    <property type="molecule type" value="Genomic_DNA"/>
</dbReference>
<evidence type="ECO:0000313" key="3">
    <source>
        <dbReference type="Proteomes" id="UP000320212"/>
    </source>
</evidence>
<proteinExistence type="predicted"/>
<dbReference type="InterPro" id="IPR006311">
    <property type="entry name" value="TAT_signal"/>
</dbReference>
<dbReference type="RefSeq" id="WP_049921708.1">
    <property type="nucleotide sequence ID" value="NZ_VMTR01000094.1"/>
</dbReference>
<gene>
    <name evidence="2" type="ORF">FQA18_12860</name>
</gene>
<dbReference type="AlphaFoldDB" id="A0A558G933"/>
<accession>A0A558G933</accession>
<protein>
    <submittedName>
        <fullName evidence="2">Uncharacterized protein</fullName>
    </submittedName>
</protein>
<organism evidence="2 3">
    <name type="scientific">Haloferax volcanii</name>
    <name type="common">Halobacterium volcanii</name>
    <dbReference type="NCBI Taxonomy" id="2246"/>
    <lineage>
        <taxon>Archaea</taxon>
        <taxon>Methanobacteriati</taxon>
        <taxon>Methanobacteriota</taxon>
        <taxon>Stenosarchaea group</taxon>
        <taxon>Halobacteria</taxon>
        <taxon>Halobacteriales</taxon>
        <taxon>Haloferacaceae</taxon>
        <taxon>Haloferax</taxon>
    </lineage>
</organism>
<sequence length="233" mass="25129">MPSPNSDTNADRRTRRRVLAGVGSAAVVGIAGCSGRVPGLGPERVGAETTVRDGSGLGSPEILWRYPRREGDEDGIGYAAVEARRVDRLEGRFPTLSLQFNSTVGGLAADEPYEGYRLDWFRFRFEPPSSYEQATSYAARVEPPGQGEGDGFSTYYDRESTTKRTVIELRDVQMQGTIIVPVVFAPTTESLPKTVFCQFTVQATRPGVAGKTVRASGEGNLPLDGLSGFSPSD</sequence>
<feature type="region of interest" description="Disordered" evidence="1">
    <location>
        <begin position="211"/>
        <end position="233"/>
    </location>
</feature>
<evidence type="ECO:0000313" key="2">
    <source>
        <dbReference type="EMBL" id="TVT94274.1"/>
    </source>
</evidence>
<name>A0A558G933_HALVO</name>
<evidence type="ECO:0000256" key="1">
    <source>
        <dbReference type="SAM" id="MobiDB-lite"/>
    </source>
</evidence>
<comment type="caution">
    <text evidence="2">The sequence shown here is derived from an EMBL/GenBank/DDBJ whole genome shotgun (WGS) entry which is preliminary data.</text>
</comment>
<dbReference type="PROSITE" id="PS51318">
    <property type="entry name" value="TAT"/>
    <property type="match status" value="1"/>
</dbReference>
<dbReference type="Proteomes" id="UP000320212">
    <property type="component" value="Unassembled WGS sequence"/>
</dbReference>